<proteinExistence type="predicted"/>
<accession>U9T0N3</accession>
<name>U9T0N3_RHIID</name>
<reference evidence="1" key="1">
    <citation type="submission" date="2013-07" db="EMBL/GenBank/DDBJ databases">
        <title>The genome of an arbuscular mycorrhizal fungus provides insights into the evolution of the oldest plant symbiosis.</title>
        <authorList>
            <consortium name="DOE Joint Genome Institute"/>
            <person name="Tisserant E."/>
            <person name="Malbreil M."/>
            <person name="Kuo A."/>
            <person name="Kohler A."/>
            <person name="Symeonidi A."/>
            <person name="Balestrini R."/>
            <person name="Charron P."/>
            <person name="Duensing N."/>
            <person name="Frei-dit-Frey N."/>
            <person name="Gianinazzi-Pearson V."/>
            <person name="Gilbert B."/>
            <person name="Handa Y."/>
            <person name="Hijri M."/>
            <person name="Kaul R."/>
            <person name="Kawaguchi M."/>
            <person name="Krajinski F."/>
            <person name="Lammers P."/>
            <person name="Lapierre D."/>
            <person name="Masclaux F.G."/>
            <person name="Murat C."/>
            <person name="Morin E."/>
            <person name="Ndikumana S."/>
            <person name="Pagni M."/>
            <person name="Petitpierre D."/>
            <person name="Requena N."/>
            <person name="Rosikiewicz P."/>
            <person name="Riley R."/>
            <person name="Saito K."/>
            <person name="San Clemente H."/>
            <person name="Shapiro H."/>
            <person name="van Tuinen D."/>
            <person name="Becard G."/>
            <person name="Bonfante P."/>
            <person name="Paszkowski U."/>
            <person name="Shachar-Hill Y."/>
            <person name="Young J.P."/>
            <person name="Sanders I.R."/>
            <person name="Henrissat B."/>
            <person name="Rensing S.A."/>
            <person name="Grigoriev I.V."/>
            <person name="Corradi N."/>
            <person name="Roux C."/>
            <person name="Martin F."/>
        </authorList>
    </citation>
    <scope>NUCLEOTIDE SEQUENCE</scope>
    <source>
        <strain evidence="1">DAOM 197198</strain>
    </source>
</reference>
<sequence>MPSQKSQKQLRRQRIISRIYRRRIRLNVPIINNRDTLRRIANLPQQITNDPLTAQFFVLNPAIFDFIFICHY</sequence>
<dbReference type="AlphaFoldDB" id="U9T0N3"/>
<protein>
    <submittedName>
        <fullName evidence="1">Uncharacterized protein</fullName>
    </submittedName>
</protein>
<dbReference type="EMBL" id="KI297620">
    <property type="protein sequence ID" value="ERZ99877.1"/>
    <property type="molecule type" value="Genomic_DNA"/>
</dbReference>
<dbReference type="HOGENOM" id="CLU_202049_0_0_1"/>
<gene>
    <name evidence="1" type="ORF">GLOINDRAFT_9064</name>
</gene>
<evidence type="ECO:0000313" key="1">
    <source>
        <dbReference type="EMBL" id="ERZ99877.1"/>
    </source>
</evidence>
<organism evidence="1">
    <name type="scientific">Rhizophagus irregularis (strain DAOM 181602 / DAOM 197198 / MUCL 43194)</name>
    <name type="common">Arbuscular mycorrhizal fungus</name>
    <name type="synonym">Glomus intraradices</name>
    <dbReference type="NCBI Taxonomy" id="747089"/>
    <lineage>
        <taxon>Eukaryota</taxon>
        <taxon>Fungi</taxon>
        <taxon>Fungi incertae sedis</taxon>
        <taxon>Mucoromycota</taxon>
        <taxon>Glomeromycotina</taxon>
        <taxon>Glomeromycetes</taxon>
        <taxon>Glomerales</taxon>
        <taxon>Glomeraceae</taxon>
        <taxon>Rhizophagus</taxon>
    </lineage>
</organism>